<proteinExistence type="predicted"/>
<dbReference type="Proteomes" id="UP000887540">
    <property type="component" value="Unplaced"/>
</dbReference>
<dbReference type="WBParaSite" id="ACRNAN_scaffold22726.g7147.t1">
    <property type="protein sequence ID" value="ACRNAN_scaffold22726.g7147.t1"/>
    <property type="gene ID" value="ACRNAN_scaffold22726.g7147"/>
</dbReference>
<protein>
    <submittedName>
        <fullName evidence="2">Uncharacterized protein</fullName>
    </submittedName>
</protein>
<organism evidence="1 2">
    <name type="scientific">Acrobeloides nanus</name>
    <dbReference type="NCBI Taxonomy" id="290746"/>
    <lineage>
        <taxon>Eukaryota</taxon>
        <taxon>Metazoa</taxon>
        <taxon>Ecdysozoa</taxon>
        <taxon>Nematoda</taxon>
        <taxon>Chromadorea</taxon>
        <taxon>Rhabditida</taxon>
        <taxon>Tylenchina</taxon>
        <taxon>Cephalobomorpha</taxon>
        <taxon>Cephaloboidea</taxon>
        <taxon>Cephalobidae</taxon>
        <taxon>Acrobeloides</taxon>
    </lineage>
</organism>
<keyword evidence="1" id="KW-1185">Reference proteome</keyword>
<evidence type="ECO:0000313" key="1">
    <source>
        <dbReference type="Proteomes" id="UP000887540"/>
    </source>
</evidence>
<name>A0A914DE49_9BILA</name>
<sequence length="139" mass="15863">MPKSNKLYQPGDDDPNIQEVFKGIDQARFINAVKQIVNSAASDFEITYKDLPEELKVFADRELPVSEVDMDKELAVSNKRVILLKPISSLLAVCLLKWWENVRLYSAPLCIETASNRLRNAPSTTSWEYKLDLQGTFTR</sequence>
<dbReference type="AlphaFoldDB" id="A0A914DE49"/>
<evidence type="ECO:0000313" key="2">
    <source>
        <dbReference type="WBParaSite" id="ACRNAN_scaffold22726.g7147.t1"/>
    </source>
</evidence>
<accession>A0A914DE49</accession>
<reference evidence="2" key="1">
    <citation type="submission" date="2022-11" db="UniProtKB">
        <authorList>
            <consortium name="WormBaseParasite"/>
        </authorList>
    </citation>
    <scope>IDENTIFICATION</scope>
</reference>